<feature type="compositionally biased region" description="Polar residues" evidence="1">
    <location>
        <begin position="220"/>
        <end position="233"/>
    </location>
</feature>
<evidence type="ECO:0000313" key="3">
    <source>
        <dbReference type="Proteomes" id="UP000828390"/>
    </source>
</evidence>
<dbReference type="EMBL" id="JAIWYP010000006">
    <property type="protein sequence ID" value="KAH3804268.1"/>
    <property type="molecule type" value="Genomic_DNA"/>
</dbReference>
<organism evidence="2 3">
    <name type="scientific">Dreissena polymorpha</name>
    <name type="common">Zebra mussel</name>
    <name type="synonym">Mytilus polymorpha</name>
    <dbReference type="NCBI Taxonomy" id="45954"/>
    <lineage>
        <taxon>Eukaryota</taxon>
        <taxon>Metazoa</taxon>
        <taxon>Spiralia</taxon>
        <taxon>Lophotrochozoa</taxon>
        <taxon>Mollusca</taxon>
        <taxon>Bivalvia</taxon>
        <taxon>Autobranchia</taxon>
        <taxon>Heteroconchia</taxon>
        <taxon>Euheterodonta</taxon>
        <taxon>Imparidentia</taxon>
        <taxon>Neoheterodontei</taxon>
        <taxon>Myida</taxon>
        <taxon>Dreissenoidea</taxon>
        <taxon>Dreissenidae</taxon>
        <taxon>Dreissena</taxon>
    </lineage>
</organism>
<evidence type="ECO:0000256" key="1">
    <source>
        <dbReference type="SAM" id="MobiDB-lite"/>
    </source>
</evidence>
<accession>A0A9D4FW66</accession>
<reference evidence="2" key="1">
    <citation type="journal article" date="2019" name="bioRxiv">
        <title>The Genome of the Zebra Mussel, Dreissena polymorpha: A Resource for Invasive Species Research.</title>
        <authorList>
            <person name="McCartney M.A."/>
            <person name="Auch B."/>
            <person name="Kono T."/>
            <person name="Mallez S."/>
            <person name="Zhang Y."/>
            <person name="Obille A."/>
            <person name="Becker A."/>
            <person name="Abrahante J.E."/>
            <person name="Garbe J."/>
            <person name="Badalamenti J.P."/>
            <person name="Herman A."/>
            <person name="Mangelson H."/>
            <person name="Liachko I."/>
            <person name="Sullivan S."/>
            <person name="Sone E.D."/>
            <person name="Koren S."/>
            <person name="Silverstein K.A.T."/>
            <person name="Beckman K.B."/>
            <person name="Gohl D.M."/>
        </authorList>
    </citation>
    <scope>NUCLEOTIDE SEQUENCE</scope>
    <source>
        <strain evidence="2">Duluth1</strain>
        <tissue evidence="2">Whole animal</tissue>
    </source>
</reference>
<gene>
    <name evidence="2" type="ORF">DPMN_132552</name>
</gene>
<name>A0A9D4FW66_DREPO</name>
<dbReference type="Proteomes" id="UP000828390">
    <property type="component" value="Unassembled WGS sequence"/>
</dbReference>
<dbReference type="AlphaFoldDB" id="A0A9D4FW66"/>
<reference evidence="2" key="2">
    <citation type="submission" date="2020-11" db="EMBL/GenBank/DDBJ databases">
        <authorList>
            <person name="McCartney M.A."/>
            <person name="Auch B."/>
            <person name="Kono T."/>
            <person name="Mallez S."/>
            <person name="Becker A."/>
            <person name="Gohl D.M."/>
            <person name="Silverstein K.A.T."/>
            <person name="Koren S."/>
            <person name="Bechman K.B."/>
            <person name="Herman A."/>
            <person name="Abrahante J.E."/>
            <person name="Garbe J."/>
        </authorList>
    </citation>
    <scope>NUCLEOTIDE SEQUENCE</scope>
    <source>
        <strain evidence="2">Duluth1</strain>
        <tissue evidence="2">Whole animal</tissue>
    </source>
</reference>
<protein>
    <submittedName>
        <fullName evidence="2">Uncharacterized protein</fullName>
    </submittedName>
</protein>
<sequence>MFSQTNIPVQQAQSPSTNVTSFTDFVGTTLAGAIKSSTETLVTQELARVVANFTTVEEKIRTTQATVNVPLDQTTSYELLYDFSTSESIFVTDSPVAANESSLTNDSVIPSNVTILKTLTVRENDTVPEIKVNNTLVLSMNNENSSLLTSTGSLQNITSEIKSSTVDSSAVALEIAVAVSDSTTNAAESVTDIRTGAIVVNSQDGVDKVTTEAPILKAQTTTTAPAVKTQASTAAPIVKAPTPDD</sequence>
<comment type="caution">
    <text evidence="2">The sequence shown here is derived from an EMBL/GenBank/DDBJ whole genome shotgun (WGS) entry which is preliminary data.</text>
</comment>
<keyword evidence="3" id="KW-1185">Reference proteome</keyword>
<evidence type="ECO:0000313" key="2">
    <source>
        <dbReference type="EMBL" id="KAH3804268.1"/>
    </source>
</evidence>
<proteinExistence type="predicted"/>
<feature type="region of interest" description="Disordered" evidence="1">
    <location>
        <begin position="220"/>
        <end position="245"/>
    </location>
</feature>